<comment type="subcellular location">
    <subcellularLocation>
        <location evidence="1">Membrane</location>
    </subcellularLocation>
</comment>
<dbReference type="GO" id="GO:0019867">
    <property type="term" value="C:outer membrane"/>
    <property type="evidence" value="ECO:0007669"/>
    <property type="project" value="InterPro"/>
</dbReference>
<evidence type="ECO:0000256" key="6">
    <source>
        <dbReference type="ARBA" id="ARBA00023237"/>
    </source>
</evidence>
<proteinExistence type="predicted"/>
<evidence type="ECO:0000313" key="9">
    <source>
        <dbReference type="Proteomes" id="UP000029273"/>
    </source>
</evidence>
<evidence type="ECO:0000256" key="3">
    <source>
        <dbReference type="ARBA" id="ARBA00022692"/>
    </source>
</evidence>
<organism evidence="8 9">
    <name type="scientific">Acidihalobacter prosperus</name>
    <dbReference type="NCBI Taxonomy" id="160660"/>
    <lineage>
        <taxon>Bacteria</taxon>
        <taxon>Pseudomonadati</taxon>
        <taxon>Pseudomonadota</taxon>
        <taxon>Gammaproteobacteria</taxon>
        <taxon>Chromatiales</taxon>
        <taxon>Ectothiorhodospiraceae</taxon>
        <taxon>Acidihalobacter</taxon>
    </lineage>
</organism>
<dbReference type="Gene3D" id="2.40.160.50">
    <property type="entry name" value="membrane protein fhac: a member of the omp85/tpsb transporter family"/>
    <property type="match status" value="1"/>
</dbReference>
<keyword evidence="9" id="KW-1185">Reference proteome</keyword>
<dbReference type="Pfam" id="PF07244">
    <property type="entry name" value="POTRA"/>
    <property type="match status" value="1"/>
</dbReference>
<dbReference type="InterPro" id="IPR034746">
    <property type="entry name" value="POTRA"/>
</dbReference>
<evidence type="ECO:0000313" key="8">
    <source>
        <dbReference type="EMBL" id="OBS09666.1"/>
    </source>
</evidence>
<dbReference type="InterPro" id="IPR039910">
    <property type="entry name" value="D15-like"/>
</dbReference>
<dbReference type="AlphaFoldDB" id="A0A1A6C519"/>
<name>A0A1A6C519_9GAMM</name>
<keyword evidence="3" id="KW-0812">Transmembrane</keyword>
<feature type="domain" description="POTRA" evidence="7">
    <location>
        <begin position="23"/>
        <end position="95"/>
    </location>
</feature>
<gene>
    <name evidence="8" type="ORF">Thpro_021994</name>
</gene>
<evidence type="ECO:0000256" key="4">
    <source>
        <dbReference type="ARBA" id="ARBA00022729"/>
    </source>
</evidence>
<reference evidence="8 9" key="1">
    <citation type="journal article" date="2014" name="Genome Announc.">
        <title>Draft Genome Sequence of the Iron-Oxidizing, Acidophilic, and Halotolerant 'Thiobacillus prosperus' Type Strain DSM 5130.</title>
        <authorList>
            <person name="Ossandon F.J."/>
            <person name="Cardenas J.P."/>
            <person name="Corbett M."/>
            <person name="Quatrini R."/>
            <person name="Holmes D.S."/>
            <person name="Watkin E."/>
        </authorList>
    </citation>
    <scope>NUCLEOTIDE SEQUENCE [LARGE SCALE GENOMIC DNA]</scope>
    <source>
        <strain evidence="8 9">DSM 5130</strain>
    </source>
</reference>
<keyword evidence="5" id="KW-0472">Membrane</keyword>
<protein>
    <recommendedName>
        <fullName evidence="7">POTRA domain-containing protein</fullName>
    </recommendedName>
</protein>
<evidence type="ECO:0000256" key="1">
    <source>
        <dbReference type="ARBA" id="ARBA00004370"/>
    </source>
</evidence>
<dbReference type="EMBL" id="JQSG02000003">
    <property type="protein sequence ID" value="OBS09666.1"/>
    <property type="molecule type" value="Genomic_DNA"/>
</dbReference>
<evidence type="ECO:0000259" key="7">
    <source>
        <dbReference type="PROSITE" id="PS51779"/>
    </source>
</evidence>
<dbReference type="RefSeq" id="WP_065089569.1">
    <property type="nucleotide sequence ID" value="NZ_JQSG02000003.1"/>
</dbReference>
<keyword evidence="2" id="KW-1134">Transmembrane beta strand</keyword>
<keyword evidence="6" id="KW-0998">Cell outer membrane</keyword>
<evidence type="ECO:0000256" key="2">
    <source>
        <dbReference type="ARBA" id="ARBA00022452"/>
    </source>
</evidence>
<dbReference type="OrthoDB" id="5778797at2"/>
<dbReference type="InterPro" id="IPR000184">
    <property type="entry name" value="Bac_surfAg_D15"/>
</dbReference>
<dbReference type="Pfam" id="PF01103">
    <property type="entry name" value="Omp85"/>
    <property type="match status" value="1"/>
</dbReference>
<keyword evidence="4" id="KW-0732">Signal</keyword>
<dbReference type="PROSITE" id="PS51779">
    <property type="entry name" value="POTRA"/>
    <property type="match status" value="1"/>
</dbReference>
<dbReference type="InterPro" id="IPR010827">
    <property type="entry name" value="BamA/TamA_POTRA"/>
</dbReference>
<dbReference type="PANTHER" id="PTHR12815">
    <property type="entry name" value="SORTING AND ASSEMBLY MACHINERY SAMM50 PROTEIN FAMILY MEMBER"/>
    <property type="match status" value="1"/>
</dbReference>
<dbReference type="Proteomes" id="UP000029273">
    <property type="component" value="Unassembled WGS sequence"/>
</dbReference>
<dbReference type="PANTHER" id="PTHR12815:SF47">
    <property type="entry name" value="TRANSLOCATION AND ASSEMBLY MODULE SUBUNIT TAMA"/>
    <property type="match status" value="1"/>
</dbReference>
<sequence length="423" mass="46291">MSLAAFVGASTDASASAAPESASLIGAIRFEGNRVTRGVVLRQQLLIRVGEPLSQPAVEASRQAIMNLGLFVRVEDRIEPMPDRRVAVIFAVKEKTYVWALPRLGRNNDGDISYGGQLEFDNLFGLDQRLKLIAEQKRIAGGGTSDQQSIEYSSARIPNTAYGFSARVGATEQRERLYAPDGTSGTYRNEVLSLSAGLTRWLDRNGPNSGWSGGVGMDVSLVRYRYLAGAPGLAASGRDAGMNVHVDYTRVALGRYGYRRGVEYGLSLGGGGRFIGSDYDQLALGGYYRRYRQPGGGSSNLNYQLRFGFSSRSRLLGPAYTLGGADTLRGYARDSLEGNAYVLANVEYLHPLFGRPLLRGVLFTDLGNAWYRGTAKPWRLDQALGVGLRWHIDWLVNVDLRVDAAYAPGQRRSQIYVGSRSMF</sequence>
<comment type="caution">
    <text evidence="8">The sequence shown here is derived from an EMBL/GenBank/DDBJ whole genome shotgun (WGS) entry which is preliminary data.</text>
</comment>
<evidence type="ECO:0000256" key="5">
    <source>
        <dbReference type="ARBA" id="ARBA00023136"/>
    </source>
</evidence>
<dbReference type="Gene3D" id="3.10.20.310">
    <property type="entry name" value="membrane protein fhac"/>
    <property type="match status" value="1"/>
</dbReference>
<accession>A0A1A6C519</accession>